<protein>
    <submittedName>
        <fullName evidence="2">Outer membrane murein-binding lipoprotein Lpp</fullName>
    </submittedName>
</protein>
<dbReference type="RefSeq" id="WP_307164435.1">
    <property type="nucleotide sequence ID" value="NZ_JAUSWV010000002.1"/>
</dbReference>
<dbReference type="PROSITE" id="PS51257">
    <property type="entry name" value="PROKAR_LIPOPROTEIN"/>
    <property type="match status" value="1"/>
</dbReference>
<feature type="chain" id="PRO_5045216002" evidence="1">
    <location>
        <begin position="18"/>
        <end position="176"/>
    </location>
</feature>
<dbReference type="InterPro" id="IPR047676">
    <property type="entry name" value="FxLYD_dom"/>
</dbReference>
<evidence type="ECO:0000313" key="3">
    <source>
        <dbReference type="Proteomes" id="UP001230654"/>
    </source>
</evidence>
<comment type="caution">
    <text evidence="2">The sequence shown here is derived from an EMBL/GenBank/DDBJ whole genome shotgun (WGS) entry which is preliminary data.</text>
</comment>
<keyword evidence="3" id="KW-1185">Reference proteome</keyword>
<evidence type="ECO:0000256" key="1">
    <source>
        <dbReference type="SAM" id="SignalP"/>
    </source>
</evidence>
<organism evidence="2 3">
    <name type="scientific">Streptomyces rishiriensis</name>
    <dbReference type="NCBI Taxonomy" id="68264"/>
    <lineage>
        <taxon>Bacteria</taxon>
        <taxon>Bacillati</taxon>
        <taxon>Actinomycetota</taxon>
        <taxon>Actinomycetes</taxon>
        <taxon>Kitasatosporales</taxon>
        <taxon>Streptomycetaceae</taxon>
        <taxon>Streptomyces</taxon>
    </lineage>
</organism>
<reference evidence="2 3" key="1">
    <citation type="submission" date="2023-07" db="EMBL/GenBank/DDBJ databases">
        <title>Comparative genomics of wheat-associated soil bacteria to identify genetic determinants of phenazine resistance.</title>
        <authorList>
            <person name="Mouncey N."/>
        </authorList>
    </citation>
    <scope>NUCLEOTIDE SEQUENCE [LARGE SCALE GENOMIC DNA]</scope>
    <source>
        <strain evidence="2 3">B2I6</strain>
    </source>
</reference>
<dbReference type="NCBIfam" id="NF038353">
    <property type="entry name" value="FxLYD_dom"/>
    <property type="match status" value="1"/>
</dbReference>
<gene>
    <name evidence="2" type="ORF">QF030_004485</name>
</gene>
<proteinExistence type="predicted"/>
<keyword evidence="2" id="KW-0449">Lipoprotein</keyword>
<accession>A0ABU0NT67</accession>
<name>A0ABU0NT67_STRRH</name>
<evidence type="ECO:0000313" key="2">
    <source>
        <dbReference type="EMBL" id="MDQ0582307.1"/>
    </source>
</evidence>
<dbReference type="Proteomes" id="UP001230654">
    <property type="component" value="Unassembled WGS sequence"/>
</dbReference>
<feature type="signal peptide" evidence="1">
    <location>
        <begin position="1"/>
        <end position="17"/>
    </location>
</feature>
<keyword evidence="1" id="KW-0732">Signal</keyword>
<sequence length="176" mass="17595">MPRTTSVLLTTAAICCAALLTGCSDDDTPSSVSSAASRAASAAESLGREATAAASSLASGFASEASSAFASASASASRELDEIKDGVDARSDVKLGTPATDGDDRATVDVTVSNSSDKSRSFSVQVDFTDSAGNRLDTVVTTVSDVAAGKTGKATARSNRTLSGAVKAEVARAVRY</sequence>
<dbReference type="EMBL" id="JAUSWV010000002">
    <property type="protein sequence ID" value="MDQ0582307.1"/>
    <property type="molecule type" value="Genomic_DNA"/>
</dbReference>